<dbReference type="NCBIfam" id="TIGR01477">
    <property type="entry name" value="RIFIN"/>
    <property type="match status" value="1"/>
</dbReference>
<dbReference type="AlphaFoldDB" id="W4IIB0"/>
<keyword evidence="1" id="KW-1133">Transmembrane helix</keyword>
<evidence type="ECO:0000256" key="1">
    <source>
        <dbReference type="SAM" id="Phobius"/>
    </source>
</evidence>
<dbReference type="InterPro" id="IPR006373">
    <property type="entry name" value="VSA_Rifin"/>
</dbReference>
<keyword evidence="1" id="KW-0472">Membrane</keyword>
<evidence type="ECO:0008006" key="4">
    <source>
        <dbReference type="Google" id="ProtNLM"/>
    </source>
</evidence>
<protein>
    <recommendedName>
        <fullName evidence="4">Surface antigen</fullName>
    </recommendedName>
</protein>
<proteinExistence type="predicted"/>
<evidence type="ECO:0000313" key="3">
    <source>
        <dbReference type="Proteomes" id="UP000019114"/>
    </source>
</evidence>
<dbReference type="Pfam" id="PF02009">
    <property type="entry name" value="RIFIN"/>
    <property type="match status" value="1"/>
</dbReference>
<reference evidence="2 3" key="2">
    <citation type="submission" date="2013-02" db="EMBL/GenBank/DDBJ databases">
        <title>The Genome Sequence of Plasmodium falciparum NF135/5.C10.</title>
        <authorList>
            <consortium name="The Broad Institute Genome Sequencing Platform"/>
            <consortium name="The Broad Institute Genome Sequencing Center for Infectious Disease"/>
            <person name="Neafsey D."/>
            <person name="Cheeseman I."/>
            <person name="Volkman S."/>
            <person name="Adams J."/>
            <person name="Walker B."/>
            <person name="Young S.K."/>
            <person name="Zeng Q."/>
            <person name="Gargeya S."/>
            <person name="Fitzgerald M."/>
            <person name="Haas B."/>
            <person name="Abouelleil A."/>
            <person name="Alvarado L."/>
            <person name="Arachchi H.M."/>
            <person name="Berlin A.M."/>
            <person name="Chapman S.B."/>
            <person name="Dewar J."/>
            <person name="Goldberg J."/>
            <person name="Griggs A."/>
            <person name="Gujja S."/>
            <person name="Hansen M."/>
            <person name="Howarth C."/>
            <person name="Imamovic A."/>
            <person name="Larimer J."/>
            <person name="McCowan C."/>
            <person name="Murphy C."/>
            <person name="Neiman D."/>
            <person name="Pearson M."/>
            <person name="Priest M."/>
            <person name="Roberts A."/>
            <person name="Saif S."/>
            <person name="Shea T."/>
            <person name="Sisk P."/>
            <person name="Sykes S."/>
            <person name="Wortman J."/>
            <person name="Nusbaum C."/>
            <person name="Birren B."/>
        </authorList>
    </citation>
    <scope>NUCLEOTIDE SEQUENCE [LARGE SCALE GENOMIC DNA]</scope>
    <source>
        <strain evidence="2 3">NF135/5.C10</strain>
    </source>
</reference>
<reference evidence="2 3" key="1">
    <citation type="submission" date="2013-02" db="EMBL/GenBank/DDBJ databases">
        <title>The Genome Annotation of Plasmodium falciparum NF135/5.C10.</title>
        <authorList>
            <consortium name="The Broad Institute Genome Sequencing Platform"/>
            <consortium name="The Broad Institute Genome Sequencing Center for Infectious Disease"/>
            <person name="Neafsey D."/>
            <person name="Hoffman S."/>
            <person name="Volkman S."/>
            <person name="Rosenthal P."/>
            <person name="Walker B."/>
            <person name="Young S.K."/>
            <person name="Zeng Q."/>
            <person name="Gargeya S."/>
            <person name="Fitzgerald M."/>
            <person name="Haas B."/>
            <person name="Abouelleil A."/>
            <person name="Allen A.W."/>
            <person name="Alvarado L."/>
            <person name="Arachchi H.M."/>
            <person name="Berlin A.M."/>
            <person name="Chapman S.B."/>
            <person name="Gainer-Dewar J."/>
            <person name="Goldberg J."/>
            <person name="Griggs A."/>
            <person name="Gujja S."/>
            <person name="Hansen M."/>
            <person name="Howarth C."/>
            <person name="Imamovic A."/>
            <person name="Ireland A."/>
            <person name="Larimer J."/>
            <person name="McCowan C."/>
            <person name="Murphy C."/>
            <person name="Pearson M."/>
            <person name="Poon T.W."/>
            <person name="Priest M."/>
            <person name="Roberts A."/>
            <person name="Saif S."/>
            <person name="Shea T."/>
            <person name="Sisk P."/>
            <person name="Sykes S."/>
            <person name="Wortman J."/>
            <person name="Nusbaum C."/>
            <person name="Birren B."/>
        </authorList>
    </citation>
    <scope>NUCLEOTIDE SEQUENCE [LARGE SCALE GENOMIC DNA]</scope>
    <source>
        <strain evidence="2 3">NF135/5.C10</strain>
    </source>
</reference>
<dbReference type="OrthoDB" id="378799at2759"/>
<sequence>MKIHYTNILLFPLKLNILVNTHKKPHTTARHTQKITTTRSLSECELYAPVNYDKDPQMTKIMENFNKQTQQRFHEYDERMKTTRQKCKEKCDKEIQKIILKDKLEKELTEKFATLQTDIHSDAIPTCICKKSLADKTEKFCHNCGYGLGSIAPNIGLLGGPGIYGWKIATLTFVKEFAAEAGAAQGAIAGEAAGKKAIIGGLRNFFYIDNLNGTPLQLFFNSTSYTDVPKIASAIDTEMTASCSSTLAKSGYESFCALRETFKKFATSGKPPVDQKTAITKGVTEFVRKAKGADELIATEVSSGTSSKIITKGNALIEAGFDSSTTSIYASIIVILIIVLIMVIIYLILRYRRKKQMKKKLQYIKLLEE</sequence>
<organism evidence="2 3">
    <name type="scientific">Plasmodium falciparum NF135/5.C10</name>
    <dbReference type="NCBI Taxonomy" id="1036726"/>
    <lineage>
        <taxon>Eukaryota</taxon>
        <taxon>Sar</taxon>
        <taxon>Alveolata</taxon>
        <taxon>Apicomplexa</taxon>
        <taxon>Aconoidasida</taxon>
        <taxon>Haemosporida</taxon>
        <taxon>Plasmodiidae</taxon>
        <taxon>Plasmodium</taxon>
        <taxon>Plasmodium (Laverania)</taxon>
    </lineage>
</organism>
<evidence type="ECO:0000313" key="2">
    <source>
        <dbReference type="EMBL" id="ETW42794.1"/>
    </source>
</evidence>
<name>W4IIB0_PLAFA</name>
<accession>W4IIB0</accession>
<feature type="transmembrane region" description="Helical" evidence="1">
    <location>
        <begin position="328"/>
        <end position="349"/>
    </location>
</feature>
<gene>
    <name evidence="2" type="ORF">PFNF135_02840</name>
</gene>
<keyword evidence="1" id="KW-0812">Transmembrane</keyword>
<dbReference type="EMBL" id="KI926047">
    <property type="protein sequence ID" value="ETW42794.1"/>
    <property type="molecule type" value="Genomic_DNA"/>
</dbReference>
<dbReference type="Proteomes" id="UP000019114">
    <property type="component" value="Unassembled WGS sequence"/>
</dbReference>